<evidence type="ECO:0000256" key="8">
    <source>
        <dbReference type="SAM" id="Phobius"/>
    </source>
</evidence>
<dbReference type="PANTHER" id="PTHR31563">
    <property type="entry name" value="ION CHANNEL POLLUX-RELATED"/>
    <property type="match status" value="1"/>
</dbReference>
<evidence type="ECO:0000256" key="6">
    <source>
        <dbReference type="ARBA" id="ARBA00023136"/>
    </source>
</evidence>
<evidence type="ECO:0000313" key="10">
    <source>
        <dbReference type="EMBL" id="GIG80717.1"/>
    </source>
</evidence>
<dbReference type="Proteomes" id="UP000630097">
    <property type="component" value="Unassembled WGS sequence"/>
</dbReference>
<feature type="domain" description="CASTOR/POLLUX/SYM8 ion channel conserved" evidence="9">
    <location>
        <begin position="268"/>
        <end position="358"/>
    </location>
</feature>
<comment type="subcellular location">
    <subcellularLocation>
        <location evidence="1">Endomembrane system</location>
        <topology evidence="1">Multi-pass membrane protein</topology>
    </subcellularLocation>
</comment>
<dbReference type="InterPro" id="IPR010420">
    <property type="entry name" value="CASTOR/POLLUX/SYM8_dom"/>
</dbReference>
<evidence type="ECO:0000256" key="5">
    <source>
        <dbReference type="ARBA" id="ARBA00023065"/>
    </source>
</evidence>
<feature type="transmembrane region" description="Helical" evidence="8">
    <location>
        <begin position="84"/>
        <end position="110"/>
    </location>
</feature>
<keyword evidence="2" id="KW-0813">Transport</keyword>
<feature type="transmembrane region" description="Helical" evidence="8">
    <location>
        <begin position="21"/>
        <end position="47"/>
    </location>
</feature>
<evidence type="ECO:0000259" key="9">
    <source>
        <dbReference type="Pfam" id="PF06241"/>
    </source>
</evidence>
<dbReference type="InterPro" id="IPR036291">
    <property type="entry name" value="NAD(P)-bd_dom_sf"/>
</dbReference>
<protein>
    <submittedName>
        <fullName evidence="10">Lipoprotein</fullName>
    </submittedName>
</protein>
<accession>A0A8J3PST3</accession>
<dbReference type="PANTHER" id="PTHR31563:SF10">
    <property type="entry name" value="ION CHANNEL POLLUX-RELATED"/>
    <property type="match status" value="1"/>
</dbReference>
<dbReference type="GO" id="GO:0034220">
    <property type="term" value="P:monoatomic ion transmembrane transport"/>
    <property type="evidence" value="ECO:0007669"/>
    <property type="project" value="UniProtKB-KW"/>
</dbReference>
<keyword evidence="4 8" id="KW-1133">Transmembrane helix</keyword>
<dbReference type="EMBL" id="BONV01000015">
    <property type="protein sequence ID" value="GIG80717.1"/>
    <property type="molecule type" value="Genomic_DNA"/>
</dbReference>
<keyword evidence="3 8" id="KW-0812">Transmembrane</keyword>
<dbReference type="Gene3D" id="3.40.50.720">
    <property type="entry name" value="NAD(P)-binding Rossmann-like Domain"/>
    <property type="match status" value="2"/>
</dbReference>
<evidence type="ECO:0000256" key="1">
    <source>
        <dbReference type="ARBA" id="ARBA00004127"/>
    </source>
</evidence>
<reference evidence="10 11" key="1">
    <citation type="submission" date="2021-01" db="EMBL/GenBank/DDBJ databases">
        <title>Whole genome shotgun sequence of Planotetraspora kaengkrachanensis NBRC 104272.</title>
        <authorList>
            <person name="Komaki H."/>
            <person name="Tamura T."/>
        </authorList>
    </citation>
    <scope>NUCLEOTIDE SEQUENCE [LARGE SCALE GENOMIC DNA]</scope>
    <source>
        <strain evidence="10 11">NBRC 104272</strain>
    </source>
</reference>
<keyword evidence="5" id="KW-0406">Ion transport</keyword>
<dbReference type="GO" id="GO:0012505">
    <property type="term" value="C:endomembrane system"/>
    <property type="evidence" value="ECO:0007669"/>
    <property type="project" value="UniProtKB-SubCell"/>
</dbReference>
<organism evidence="10 11">
    <name type="scientific">Planotetraspora kaengkrachanensis</name>
    <dbReference type="NCBI Taxonomy" id="575193"/>
    <lineage>
        <taxon>Bacteria</taxon>
        <taxon>Bacillati</taxon>
        <taxon>Actinomycetota</taxon>
        <taxon>Actinomycetes</taxon>
        <taxon>Streptosporangiales</taxon>
        <taxon>Streptosporangiaceae</taxon>
        <taxon>Planotetraspora</taxon>
    </lineage>
</organism>
<keyword evidence="6 8" id="KW-0472">Membrane</keyword>
<dbReference type="AlphaFoldDB" id="A0A8J3PST3"/>
<evidence type="ECO:0000256" key="3">
    <source>
        <dbReference type="ARBA" id="ARBA00022692"/>
    </source>
</evidence>
<keyword evidence="11" id="KW-1185">Reference proteome</keyword>
<evidence type="ECO:0000313" key="11">
    <source>
        <dbReference type="Proteomes" id="UP000630097"/>
    </source>
</evidence>
<dbReference type="InterPro" id="IPR044849">
    <property type="entry name" value="CASTOR/POLLUX/SYM8-like"/>
</dbReference>
<dbReference type="Pfam" id="PF06241">
    <property type="entry name" value="Castor_Poll_mid"/>
    <property type="match status" value="1"/>
</dbReference>
<evidence type="ECO:0000256" key="4">
    <source>
        <dbReference type="ARBA" id="ARBA00022989"/>
    </source>
</evidence>
<comment type="caution">
    <text evidence="10">The sequence shown here is derived from an EMBL/GenBank/DDBJ whole genome shotgun (WGS) entry which is preliminary data.</text>
</comment>
<sequence length="621" mass="66222">MSRATVRERLRYWFDNTMAKGTGALIGWLALVSGALILAVSALTLWLTPNEVDAHKGWAGVLWMTLMRALSPGKIASDTGTAPFLGLMLAASLGGIFIVSTLVGVLSTGLKGKIEELRKGRSRIIESGHTVILGWSEQVFTIVSELVKAHASQRGSVIAILADVDKPAMEDAIRSRVGDTGRTRLVCRTGRPTEPTDLDLMNLDSARSVVVLSPQGEEPDAHVIKTLLALAKRAGDHPPVVAAITTSRNMAAARLAGGPGVHLVDSDDTISRLIVQSSRQSGMSVVCMDLLNFDGGEIYLRSDPALAGMPYGRTLGAYASATVIGLRGSDGVMLNPPMDTVLGTSDQIIVIAQDDSLIRLAGDAGVIDEDHVRDHEHTRPGPGRTLLLGWNGRASQIVRYLDGYVPAGSVLDVASDHPSAGDGLVGLRNLTVSVKECDSTDRYALESLGVGLYQHVIVLSDDRYTPHHADTRTLMTLLQLRDMQATLGERYSIVSEMHDENNRALAEVTEADDIVISDTVIGLLLAQLAESPHLSEVFGYLFDSRGSEIYPRPAGAYVDEGTPVAFPTVLEAARRRGETAIGYRLAAGAGEAPHFGVVLNPDRSGPVTFGPGDSVIVLAER</sequence>
<evidence type="ECO:0000256" key="7">
    <source>
        <dbReference type="ARBA" id="ARBA00023303"/>
    </source>
</evidence>
<gene>
    <name evidence="10" type="ORF">Pka01_38440</name>
</gene>
<keyword evidence="7" id="KW-0407">Ion channel</keyword>
<name>A0A8J3PST3_9ACTN</name>
<evidence type="ECO:0000256" key="2">
    <source>
        <dbReference type="ARBA" id="ARBA00022448"/>
    </source>
</evidence>
<proteinExistence type="predicted"/>
<dbReference type="RefSeq" id="WP_203884109.1">
    <property type="nucleotide sequence ID" value="NZ_BAABHH010000014.1"/>
</dbReference>
<dbReference type="SUPFAM" id="SSF51735">
    <property type="entry name" value="NAD(P)-binding Rossmann-fold domains"/>
    <property type="match status" value="1"/>
</dbReference>
<keyword evidence="10" id="KW-0449">Lipoprotein</keyword>